<dbReference type="SUPFAM" id="SSF54060">
    <property type="entry name" value="His-Me finger endonucleases"/>
    <property type="match status" value="1"/>
</dbReference>
<dbReference type="RefSeq" id="YP_009045130.1">
    <property type="nucleotide sequence ID" value="NC_024392.1"/>
</dbReference>
<proteinExistence type="predicted"/>
<evidence type="ECO:0000313" key="1">
    <source>
        <dbReference type="EMBL" id="AHL18664.1"/>
    </source>
</evidence>
<keyword evidence="1" id="KW-0540">Nuclease</keyword>
<accession>A0A059T643</accession>
<sequence length="103" mass="11674">MAKARDILDATKWTEIRDFRRYSINRDGEVANNITGHLLKVSFAPRLGYTVKLVDDVANLQRVVKLADLLARTFVPSVLGATQVVFIDGDKKNLDLNNLEYRL</sequence>
<dbReference type="EMBL" id="KJ094021">
    <property type="protein sequence ID" value="AHL18664.1"/>
    <property type="molecule type" value="Genomic_DNA"/>
</dbReference>
<keyword evidence="2" id="KW-1185">Reference proteome</keyword>
<dbReference type="Gene3D" id="3.90.75.20">
    <property type="match status" value="1"/>
</dbReference>
<dbReference type="GO" id="GO:0004519">
    <property type="term" value="F:endonuclease activity"/>
    <property type="evidence" value="ECO:0007669"/>
    <property type="project" value="UniProtKB-KW"/>
</dbReference>
<protein>
    <submittedName>
        <fullName evidence="1">His-Me finger endonuclease</fullName>
    </submittedName>
</protein>
<dbReference type="KEGG" id="vg:19736248"/>
<evidence type="ECO:0000313" key="2">
    <source>
        <dbReference type="Proteomes" id="UP000026991"/>
    </source>
</evidence>
<dbReference type="OrthoDB" id="16679at10239"/>
<gene>
    <name evidence="1" type="ORF">LP114_076</name>
</gene>
<keyword evidence="1" id="KW-0378">Hydrolase</keyword>
<reference evidence="1 2" key="1">
    <citation type="journal article" date="2014" name="Appl. Environ. Microbiol.">
        <title>Comparative genomic and morphological analysis of Listeria phages isolated from farm environments.</title>
        <authorList>
            <person name="Denes T."/>
            <person name="Vongkamjan K."/>
            <person name="Ackermann H.W."/>
            <person name="Moreno Switt A.I."/>
            <person name="Wiedmann M."/>
            <person name="den Bakker H.C."/>
        </authorList>
    </citation>
    <scope>NUCLEOTIDE SEQUENCE [LARGE SCALE GENOMIC DNA]</scope>
</reference>
<dbReference type="GeneID" id="19736248"/>
<organism evidence="1 2">
    <name type="scientific">Listeria phage LP-114</name>
    <dbReference type="NCBI Taxonomy" id="1458857"/>
    <lineage>
        <taxon>Viruses</taxon>
        <taxon>Duplodnaviria</taxon>
        <taxon>Heunggongvirae</taxon>
        <taxon>Uroviricota</taxon>
        <taxon>Caudoviricetes</taxon>
        <taxon>Homburgvirus</taxon>
        <taxon>Homburgvirus LP114</taxon>
    </lineage>
</organism>
<name>A0A059T643_9CAUD</name>
<dbReference type="InterPro" id="IPR044925">
    <property type="entry name" value="His-Me_finger_sf"/>
</dbReference>
<dbReference type="Proteomes" id="UP000026991">
    <property type="component" value="Segment"/>
</dbReference>
<keyword evidence="1" id="KW-0255">Endonuclease</keyword>